<proteinExistence type="predicted"/>
<keyword evidence="2" id="KW-0812">Transmembrane</keyword>
<evidence type="ECO:0000313" key="4">
    <source>
        <dbReference type="Proteomes" id="UP000193467"/>
    </source>
</evidence>
<feature type="region of interest" description="Disordered" evidence="1">
    <location>
        <begin position="351"/>
        <end position="395"/>
    </location>
</feature>
<feature type="compositionally biased region" description="Gly residues" evidence="1">
    <location>
        <begin position="369"/>
        <end position="380"/>
    </location>
</feature>
<dbReference type="InParanoid" id="A0A1Y2DGF1"/>
<keyword evidence="2" id="KW-1133">Transmembrane helix</keyword>
<dbReference type="Proteomes" id="UP000193467">
    <property type="component" value="Unassembled WGS sequence"/>
</dbReference>
<evidence type="ECO:0000256" key="1">
    <source>
        <dbReference type="SAM" id="MobiDB-lite"/>
    </source>
</evidence>
<evidence type="ECO:0008006" key="5">
    <source>
        <dbReference type="Google" id="ProtNLM"/>
    </source>
</evidence>
<feature type="region of interest" description="Disordered" evidence="1">
    <location>
        <begin position="177"/>
        <end position="198"/>
    </location>
</feature>
<organism evidence="3 4">
    <name type="scientific">Leucosporidium creatinivorum</name>
    <dbReference type="NCBI Taxonomy" id="106004"/>
    <lineage>
        <taxon>Eukaryota</taxon>
        <taxon>Fungi</taxon>
        <taxon>Dikarya</taxon>
        <taxon>Basidiomycota</taxon>
        <taxon>Pucciniomycotina</taxon>
        <taxon>Microbotryomycetes</taxon>
        <taxon>Leucosporidiales</taxon>
        <taxon>Leucosporidium</taxon>
    </lineage>
</organism>
<sequence>MLQALTWPLRQQRYFSETIKNVDLTGTLGSFTWSCDFPAGAALGIEIHNGNGSIYDVGYQHVQPGSTDACLWQNLGQLATASMAALASSLSSASPELFTYTSTSTSTSSTSTSTLSSTITSSPTSSTTSPSATLLPASPISSGTNLGLVIGCTIGGVALLAAGALLLYFALRRRRPGATSDGSQEKGPTTGGAPSAAEAGGAGGILGALSSRRRSASFSNPIQAWRGRITAGRPPSGYSAASPVDVDAPRFGSLGMGMSATGGSLSAGPRVGVPEVYDGGDHAGVGGVGAYGGVGAGFGAASAQRGVGSTSSGAYDPLPSPSEFVLPNALRYPPTLPPHGYLHPVPEAEAYEPPFASLDQRPPTRLTTPGGGSSWNGGGSAESARDLPYQSYTRE</sequence>
<feature type="transmembrane region" description="Helical" evidence="2">
    <location>
        <begin position="146"/>
        <end position="171"/>
    </location>
</feature>
<comment type="caution">
    <text evidence="3">The sequence shown here is derived from an EMBL/GenBank/DDBJ whole genome shotgun (WGS) entry which is preliminary data.</text>
</comment>
<dbReference type="OrthoDB" id="10569882at2759"/>
<gene>
    <name evidence="3" type="ORF">BCR35DRAFT_309479</name>
</gene>
<evidence type="ECO:0000313" key="3">
    <source>
        <dbReference type="EMBL" id="ORY58352.1"/>
    </source>
</evidence>
<dbReference type="EMBL" id="MCGR01000079">
    <property type="protein sequence ID" value="ORY58352.1"/>
    <property type="molecule type" value="Genomic_DNA"/>
</dbReference>
<dbReference type="STRING" id="106004.A0A1Y2DGF1"/>
<accession>A0A1Y2DGF1</accession>
<feature type="compositionally biased region" description="Low complexity" evidence="1">
    <location>
        <begin position="187"/>
        <end position="198"/>
    </location>
</feature>
<name>A0A1Y2DGF1_9BASI</name>
<protein>
    <recommendedName>
        <fullName evidence="5">Mid2 domain-containing protein</fullName>
    </recommendedName>
</protein>
<feature type="region of interest" description="Disordered" evidence="1">
    <location>
        <begin position="101"/>
        <end position="136"/>
    </location>
</feature>
<keyword evidence="2" id="KW-0472">Membrane</keyword>
<keyword evidence="4" id="KW-1185">Reference proteome</keyword>
<dbReference type="AlphaFoldDB" id="A0A1Y2DGF1"/>
<evidence type="ECO:0000256" key="2">
    <source>
        <dbReference type="SAM" id="Phobius"/>
    </source>
</evidence>
<reference evidence="3 4" key="1">
    <citation type="submission" date="2016-07" db="EMBL/GenBank/DDBJ databases">
        <title>Pervasive Adenine N6-methylation of Active Genes in Fungi.</title>
        <authorList>
            <consortium name="DOE Joint Genome Institute"/>
            <person name="Mondo S.J."/>
            <person name="Dannebaum R.O."/>
            <person name="Kuo R.C."/>
            <person name="Labutti K."/>
            <person name="Haridas S."/>
            <person name="Kuo A."/>
            <person name="Salamov A."/>
            <person name="Ahrendt S.R."/>
            <person name="Lipzen A."/>
            <person name="Sullivan W."/>
            <person name="Andreopoulos W.B."/>
            <person name="Clum A."/>
            <person name="Lindquist E."/>
            <person name="Daum C."/>
            <person name="Ramamoorthy G.K."/>
            <person name="Gryganskyi A."/>
            <person name="Culley D."/>
            <person name="Magnuson J.K."/>
            <person name="James T.Y."/>
            <person name="O'Malley M.A."/>
            <person name="Stajich J.E."/>
            <person name="Spatafora J.W."/>
            <person name="Visel A."/>
            <person name="Grigoriev I.V."/>
        </authorList>
    </citation>
    <scope>NUCLEOTIDE SEQUENCE [LARGE SCALE GENOMIC DNA]</scope>
    <source>
        <strain evidence="3 4">62-1032</strain>
    </source>
</reference>